<dbReference type="EMBL" id="ML986606">
    <property type="protein sequence ID" value="KAF2265446.1"/>
    <property type="molecule type" value="Genomic_DNA"/>
</dbReference>
<dbReference type="Proteomes" id="UP000800093">
    <property type="component" value="Unassembled WGS sequence"/>
</dbReference>
<evidence type="ECO:0000256" key="5">
    <source>
        <dbReference type="ARBA" id="ARBA00022692"/>
    </source>
</evidence>
<sequence>MAKKDAKASTRPSKPSKQPNPVWRMMGLPNFHFRLPSRNWMIFLTITGSWTAAVLYDRREKKRIQRKWTKLVEHIAQEPLDTHQLPRKLSVYMSAPPADGLVPARNHFHEYVKPILVVAALDWDAVEGRKEGDVQAGLAERIRRFRRKMGEQASKAPESDLEEVLEESRRRAGVLGPEGTAGDIVIGRHAWKEYVRGLHEGWLGPLDPPEQLDATQASALIDASSISAQDASPPPSIASPADDASPTAIHENPASQELEKSKEEENKHKMKKQPLPYNSTADYSISTLSPNCPSELPPAAVIPLPHLLGFLNFPIRMYRFLNRRKVADEIGRQTAAAVLAAYRPFDGPGELRLDLELENAKVLDDEHGPRWEQERLLRHEESEWHKSVLEHKDGYEKERVWMDDMVLDSRIAGRMRKFELSPEAEDQANKVAIEKEEPWWKSIWPNTEKKKEAWEDL</sequence>
<evidence type="ECO:0000313" key="14">
    <source>
        <dbReference type="Proteomes" id="UP000800093"/>
    </source>
</evidence>
<protein>
    <recommendedName>
        <fullName evidence="3">Mitochondrial import inner membrane translocase subunit TIM54</fullName>
    </recommendedName>
</protein>
<evidence type="ECO:0000256" key="7">
    <source>
        <dbReference type="ARBA" id="ARBA00022927"/>
    </source>
</evidence>
<evidence type="ECO:0000256" key="11">
    <source>
        <dbReference type="ARBA" id="ARBA00023136"/>
    </source>
</evidence>
<name>A0A9P4KC16_9PLEO</name>
<feature type="compositionally biased region" description="Low complexity" evidence="12">
    <location>
        <begin position="238"/>
        <end position="249"/>
    </location>
</feature>
<accession>A0A9P4KC16</accession>
<keyword evidence="4" id="KW-0813">Transport</keyword>
<dbReference type="GO" id="GO:0015031">
    <property type="term" value="P:protein transport"/>
    <property type="evidence" value="ECO:0007669"/>
    <property type="project" value="UniProtKB-KW"/>
</dbReference>
<evidence type="ECO:0000256" key="12">
    <source>
        <dbReference type="SAM" id="MobiDB-lite"/>
    </source>
</evidence>
<comment type="similarity">
    <text evidence="2">Belongs to the TIM54 family.</text>
</comment>
<keyword evidence="7" id="KW-0653">Protein transport</keyword>
<dbReference type="AlphaFoldDB" id="A0A9P4KC16"/>
<feature type="compositionally biased region" description="Polar residues" evidence="12">
    <location>
        <begin position="10"/>
        <end position="19"/>
    </location>
</feature>
<evidence type="ECO:0000256" key="2">
    <source>
        <dbReference type="ARBA" id="ARBA00006355"/>
    </source>
</evidence>
<gene>
    <name evidence="13" type="ORF">CC78DRAFT_615922</name>
</gene>
<evidence type="ECO:0000256" key="4">
    <source>
        <dbReference type="ARBA" id="ARBA00022448"/>
    </source>
</evidence>
<evidence type="ECO:0000256" key="8">
    <source>
        <dbReference type="ARBA" id="ARBA00022989"/>
    </source>
</evidence>
<feature type="region of interest" description="Disordered" evidence="12">
    <location>
        <begin position="225"/>
        <end position="276"/>
    </location>
</feature>
<dbReference type="OrthoDB" id="5598305at2759"/>
<keyword evidence="10" id="KW-0496">Mitochondrion</keyword>
<dbReference type="InterPro" id="IPR021056">
    <property type="entry name" value="Mt_import_IM_translocase_Tim54"/>
</dbReference>
<dbReference type="GO" id="GO:0005743">
    <property type="term" value="C:mitochondrial inner membrane"/>
    <property type="evidence" value="ECO:0007669"/>
    <property type="project" value="UniProtKB-SubCell"/>
</dbReference>
<keyword evidence="5" id="KW-0812">Transmembrane</keyword>
<feature type="compositionally biased region" description="Basic and acidic residues" evidence="12">
    <location>
        <begin position="257"/>
        <end position="267"/>
    </location>
</feature>
<evidence type="ECO:0000313" key="13">
    <source>
        <dbReference type="EMBL" id="KAF2265446.1"/>
    </source>
</evidence>
<evidence type="ECO:0000256" key="1">
    <source>
        <dbReference type="ARBA" id="ARBA00004434"/>
    </source>
</evidence>
<proteinExistence type="inferred from homology"/>
<keyword evidence="8" id="KW-1133">Transmembrane helix</keyword>
<evidence type="ECO:0000256" key="3">
    <source>
        <dbReference type="ARBA" id="ARBA00020796"/>
    </source>
</evidence>
<comment type="caution">
    <text evidence="13">The sequence shown here is derived from an EMBL/GenBank/DDBJ whole genome shotgun (WGS) entry which is preliminary data.</text>
</comment>
<feature type="region of interest" description="Disordered" evidence="12">
    <location>
        <begin position="1"/>
        <end position="22"/>
    </location>
</feature>
<keyword evidence="9" id="KW-0811">Translocation</keyword>
<evidence type="ECO:0000256" key="6">
    <source>
        <dbReference type="ARBA" id="ARBA00022792"/>
    </source>
</evidence>
<reference evidence="14" key="1">
    <citation type="journal article" date="2020" name="Stud. Mycol.">
        <title>101 Dothideomycetes genomes: A test case for predicting lifestyles and emergence of pathogens.</title>
        <authorList>
            <person name="Haridas S."/>
            <person name="Albert R."/>
            <person name="Binder M."/>
            <person name="Bloem J."/>
            <person name="LaButti K."/>
            <person name="Salamov A."/>
            <person name="Andreopoulos B."/>
            <person name="Baker S."/>
            <person name="Barry K."/>
            <person name="Bills G."/>
            <person name="Bluhm B."/>
            <person name="Cannon C."/>
            <person name="Castanera R."/>
            <person name="Culley D."/>
            <person name="Daum C."/>
            <person name="Ezra D."/>
            <person name="Gonzalez J."/>
            <person name="Henrissat B."/>
            <person name="Kuo A."/>
            <person name="Liang C."/>
            <person name="Lipzen A."/>
            <person name="Lutzoni F."/>
            <person name="Magnuson J."/>
            <person name="Mondo S."/>
            <person name="Nolan M."/>
            <person name="Ohm R."/>
            <person name="Pangilinan J."/>
            <person name="Park H.-J."/>
            <person name="Ramirez L."/>
            <person name="Alfaro M."/>
            <person name="Sun H."/>
            <person name="Tritt A."/>
            <person name="Yoshinaga Y."/>
            <person name="Zwiers L.-H."/>
            <person name="Turgeon B."/>
            <person name="Goodwin S."/>
            <person name="Spatafora J."/>
            <person name="Crous P."/>
            <person name="Grigoriev I."/>
        </authorList>
    </citation>
    <scope>NUCLEOTIDE SEQUENCE [LARGE SCALE GENOMIC DNA]</scope>
    <source>
        <strain evidence="14">CBS 304.66</strain>
    </source>
</reference>
<keyword evidence="11" id="KW-0472">Membrane</keyword>
<evidence type="ECO:0000256" key="9">
    <source>
        <dbReference type="ARBA" id="ARBA00023010"/>
    </source>
</evidence>
<keyword evidence="6" id="KW-0999">Mitochondrion inner membrane</keyword>
<keyword evidence="14" id="KW-1185">Reference proteome</keyword>
<comment type="subcellular location">
    <subcellularLocation>
        <location evidence="1">Mitochondrion inner membrane</location>
        <topology evidence="1">Single-pass membrane protein</topology>
    </subcellularLocation>
</comment>
<organism evidence="13 14">
    <name type="scientific">Lojkania enalia</name>
    <dbReference type="NCBI Taxonomy" id="147567"/>
    <lineage>
        <taxon>Eukaryota</taxon>
        <taxon>Fungi</taxon>
        <taxon>Dikarya</taxon>
        <taxon>Ascomycota</taxon>
        <taxon>Pezizomycotina</taxon>
        <taxon>Dothideomycetes</taxon>
        <taxon>Pleosporomycetidae</taxon>
        <taxon>Pleosporales</taxon>
        <taxon>Pleosporales incertae sedis</taxon>
        <taxon>Lojkania</taxon>
    </lineage>
</organism>
<evidence type="ECO:0000256" key="10">
    <source>
        <dbReference type="ARBA" id="ARBA00023128"/>
    </source>
</evidence>
<dbReference type="Pfam" id="PF11711">
    <property type="entry name" value="Tim54"/>
    <property type="match status" value="1"/>
</dbReference>
<feature type="non-terminal residue" evidence="13">
    <location>
        <position position="457"/>
    </location>
</feature>